<gene>
    <name evidence="11" type="primary">tsaE</name>
    <name evidence="11" type="ORF">ENQ35_03270</name>
</gene>
<organism evidence="11">
    <name type="scientific">Ammonifex degensii</name>
    <dbReference type="NCBI Taxonomy" id="42838"/>
    <lineage>
        <taxon>Bacteria</taxon>
        <taxon>Bacillati</taxon>
        <taxon>Bacillota</taxon>
        <taxon>Clostridia</taxon>
        <taxon>Thermoanaerobacterales</taxon>
        <taxon>Thermoanaerobacteraceae</taxon>
        <taxon>Ammonifex</taxon>
    </lineage>
</organism>
<evidence type="ECO:0000256" key="7">
    <source>
        <dbReference type="ARBA" id="ARBA00022741"/>
    </source>
</evidence>
<keyword evidence="8" id="KW-0067">ATP-binding</keyword>
<evidence type="ECO:0000256" key="10">
    <source>
        <dbReference type="ARBA" id="ARBA00032441"/>
    </source>
</evidence>
<evidence type="ECO:0000256" key="5">
    <source>
        <dbReference type="ARBA" id="ARBA00022694"/>
    </source>
</evidence>
<comment type="similarity">
    <text evidence="2">Belongs to the TsaE family.</text>
</comment>
<dbReference type="AlphaFoldDB" id="A0A7C1F817"/>
<name>A0A7C1F817_9THEO</name>
<keyword evidence="4" id="KW-0963">Cytoplasm</keyword>
<dbReference type="EMBL" id="DSMV01000197">
    <property type="protein sequence ID" value="HDW51742.1"/>
    <property type="molecule type" value="Genomic_DNA"/>
</dbReference>
<accession>A0A7C1F817</accession>
<keyword evidence="7" id="KW-0547">Nucleotide-binding</keyword>
<dbReference type="NCBIfam" id="TIGR00150">
    <property type="entry name" value="T6A_YjeE"/>
    <property type="match status" value="1"/>
</dbReference>
<dbReference type="GO" id="GO:0002949">
    <property type="term" value="P:tRNA threonylcarbamoyladenosine modification"/>
    <property type="evidence" value="ECO:0007669"/>
    <property type="project" value="InterPro"/>
</dbReference>
<dbReference type="PANTHER" id="PTHR33540">
    <property type="entry name" value="TRNA THREONYLCARBAMOYLADENOSINE BIOSYNTHESIS PROTEIN TSAE"/>
    <property type="match status" value="1"/>
</dbReference>
<dbReference type="Pfam" id="PF02367">
    <property type="entry name" value="TsaE"/>
    <property type="match status" value="1"/>
</dbReference>
<reference evidence="11" key="1">
    <citation type="journal article" date="2020" name="mSystems">
        <title>Genome- and Community-Level Interaction Insights into Carbon Utilization and Element Cycling Functions of Hydrothermarchaeota in Hydrothermal Sediment.</title>
        <authorList>
            <person name="Zhou Z."/>
            <person name="Liu Y."/>
            <person name="Xu W."/>
            <person name="Pan J."/>
            <person name="Luo Z.H."/>
            <person name="Li M."/>
        </authorList>
    </citation>
    <scope>NUCLEOTIDE SEQUENCE [LARGE SCALE GENOMIC DNA]</scope>
    <source>
        <strain evidence="11">SpSt-301</strain>
    </source>
</reference>
<protein>
    <recommendedName>
        <fullName evidence="3">tRNA threonylcarbamoyladenosine biosynthesis protein TsaE</fullName>
    </recommendedName>
    <alternativeName>
        <fullName evidence="10">t(6)A37 threonylcarbamoyladenosine biosynthesis protein TsaE</fullName>
    </alternativeName>
</protein>
<evidence type="ECO:0000256" key="2">
    <source>
        <dbReference type="ARBA" id="ARBA00007599"/>
    </source>
</evidence>
<comment type="subcellular location">
    <subcellularLocation>
        <location evidence="1">Cytoplasm</location>
    </subcellularLocation>
</comment>
<evidence type="ECO:0000256" key="6">
    <source>
        <dbReference type="ARBA" id="ARBA00022723"/>
    </source>
</evidence>
<proteinExistence type="inferred from homology"/>
<evidence type="ECO:0000256" key="9">
    <source>
        <dbReference type="ARBA" id="ARBA00022842"/>
    </source>
</evidence>
<evidence type="ECO:0000256" key="3">
    <source>
        <dbReference type="ARBA" id="ARBA00019010"/>
    </source>
</evidence>
<evidence type="ECO:0000256" key="8">
    <source>
        <dbReference type="ARBA" id="ARBA00022840"/>
    </source>
</evidence>
<dbReference type="Gene3D" id="3.40.50.300">
    <property type="entry name" value="P-loop containing nucleotide triphosphate hydrolases"/>
    <property type="match status" value="1"/>
</dbReference>
<sequence>MLEVRTDSDEATRALGEKLGRLLNSGDLVALTGELGAGKTCFAQGLARGVGVKTPVNSPTFVLIKEYAGRLPLYHFDAYRLSGPEEFFALGSAEYFAGDGVSVVEWADRVVDALPEDRVEVTIQRLPDSEEGRLIRITGCGQRSRSVVEELKRDLLARD</sequence>
<keyword evidence="11" id="KW-0808">Transferase</keyword>
<dbReference type="GO" id="GO:0016740">
    <property type="term" value="F:transferase activity"/>
    <property type="evidence" value="ECO:0007669"/>
    <property type="project" value="UniProtKB-KW"/>
</dbReference>
<dbReference type="GO" id="GO:0005737">
    <property type="term" value="C:cytoplasm"/>
    <property type="evidence" value="ECO:0007669"/>
    <property type="project" value="UniProtKB-SubCell"/>
</dbReference>
<dbReference type="InterPro" id="IPR003442">
    <property type="entry name" value="T6A_TsaE"/>
</dbReference>
<keyword evidence="9" id="KW-0460">Magnesium</keyword>
<dbReference type="PANTHER" id="PTHR33540:SF2">
    <property type="entry name" value="TRNA THREONYLCARBAMOYLADENOSINE BIOSYNTHESIS PROTEIN TSAE"/>
    <property type="match status" value="1"/>
</dbReference>
<keyword evidence="6" id="KW-0479">Metal-binding</keyword>
<dbReference type="GO" id="GO:0046872">
    <property type="term" value="F:metal ion binding"/>
    <property type="evidence" value="ECO:0007669"/>
    <property type="project" value="UniProtKB-KW"/>
</dbReference>
<evidence type="ECO:0000256" key="1">
    <source>
        <dbReference type="ARBA" id="ARBA00004496"/>
    </source>
</evidence>
<dbReference type="GO" id="GO:0005524">
    <property type="term" value="F:ATP binding"/>
    <property type="evidence" value="ECO:0007669"/>
    <property type="project" value="UniProtKB-KW"/>
</dbReference>
<keyword evidence="5" id="KW-0819">tRNA processing</keyword>
<dbReference type="SUPFAM" id="SSF52540">
    <property type="entry name" value="P-loop containing nucleoside triphosphate hydrolases"/>
    <property type="match status" value="1"/>
</dbReference>
<evidence type="ECO:0000313" key="11">
    <source>
        <dbReference type="EMBL" id="HDW51742.1"/>
    </source>
</evidence>
<evidence type="ECO:0000256" key="4">
    <source>
        <dbReference type="ARBA" id="ARBA00022490"/>
    </source>
</evidence>
<dbReference type="InterPro" id="IPR027417">
    <property type="entry name" value="P-loop_NTPase"/>
</dbReference>
<comment type="caution">
    <text evidence="11">The sequence shown here is derived from an EMBL/GenBank/DDBJ whole genome shotgun (WGS) entry which is preliminary data.</text>
</comment>